<evidence type="ECO:0000313" key="4">
    <source>
        <dbReference type="Proteomes" id="UP000036771"/>
    </source>
</evidence>
<dbReference type="OrthoDB" id="9814648at2"/>
<dbReference type="PANTHER" id="PTHR31438">
    <property type="entry name" value="LYSINE N-ACYLTRANSFERASE C17G9.06C-RELATED"/>
    <property type="match status" value="1"/>
</dbReference>
<accession>A0A0K8ME56</accession>
<keyword evidence="3" id="KW-0808">Transferase</keyword>
<keyword evidence="1" id="KW-0046">Antibiotic resistance</keyword>
<name>A0A0K8ME56_9PROT</name>
<dbReference type="AlphaFoldDB" id="A0A0K8ME56"/>
<dbReference type="Gene3D" id="3.40.630.30">
    <property type="match status" value="1"/>
</dbReference>
<gene>
    <name evidence="3" type="primary">aacA4</name>
    <name evidence="3" type="ORF">Cva_01145</name>
</gene>
<dbReference type="Proteomes" id="UP000036771">
    <property type="component" value="Unassembled WGS sequence"/>
</dbReference>
<evidence type="ECO:0000259" key="2">
    <source>
        <dbReference type="PROSITE" id="PS51186"/>
    </source>
</evidence>
<dbReference type="GO" id="GO:0046677">
    <property type="term" value="P:response to antibiotic"/>
    <property type="evidence" value="ECO:0007669"/>
    <property type="project" value="UniProtKB-KW"/>
</dbReference>
<dbReference type="GO" id="GO:0016410">
    <property type="term" value="F:N-acyltransferase activity"/>
    <property type="evidence" value="ECO:0007669"/>
    <property type="project" value="TreeGrafter"/>
</dbReference>
<dbReference type="PANTHER" id="PTHR31438:SF1">
    <property type="entry name" value="LYSINE N-ACYLTRANSFERASE C17G9.06C-RELATED"/>
    <property type="match status" value="1"/>
</dbReference>
<reference evidence="3 4" key="1">
    <citation type="submission" date="2015-03" db="EMBL/GenBank/DDBJ databases">
        <title>Caedibacter varicaedens, whole genome shotgun sequence.</title>
        <authorList>
            <person name="Suzuki H."/>
            <person name="Dapper A.L."/>
            <person name="Gibson A.K."/>
            <person name="Jackson C."/>
            <person name="Lee H."/>
            <person name="Pejaver V.R."/>
            <person name="Doak T."/>
            <person name="Lynch M."/>
        </authorList>
    </citation>
    <scope>NUCLEOTIDE SEQUENCE [LARGE SCALE GENOMIC DNA]</scope>
</reference>
<comment type="caution">
    <text evidence="3">The sequence shown here is derived from an EMBL/GenBank/DDBJ whole genome shotgun (WGS) entry which is preliminary data.</text>
</comment>
<organism evidence="3 4">
    <name type="scientific">Caedimonas varicaedens</name>
    <dbReference type="NCBI Taxonomy" id="1629334"/>
    <lineage>
        <taxon>Bacteria</taxon>
        <taxon>Pseudomonadati</taxon>
        <taxon>Pseudomonadota</taxon>
        <taxon>Alphaproteobacteria</taxon>
        <taxon>Holosporales</taxon>
        <taxon>Caedimonadaceae</taxon>
        <taxon>Caedimonas</taxon>
    </lineage>
</organism>
<sequence length="249" mass="29644">MIIHKNQYSSSGEKSRFFEKSILVKNIMSVCPSGQFPELDQIFLIEKNKMKNFSKVIDFIPLQKSHFPLLYQWLNLQNQLEWYGDGQKVSHAKIKEKYSPYCHGFKEENGQRKPLYAFMITWNDCFIGYIQFYNACDFKRDSEEMFPYLRSFQGKCAALDFYIADPAYLGRGIAPMILKQFLKRYVWRKFSACFVDPDLRNDRAIKAYEKAGFEKVIAIPSEICVPMLTRRLKFLNLYLNTIQYRRWIR</sequence>
<dbReference type="SUPFAM" id="SSF55729">
    <property type="entry name" value="Acyl-CoA N-acyltransferases (Nat)"/>
    <property type="match status" value="1"/>
</dbReference>
<feature type="domain" description="N-acetyltransferase" evidence="2">
    <location>
        <begin position="57"/>
        <end position="232"/>
    </location>
</feature>
<dbReference type="Pfam" id="PF13523">
    <property type="entry name" value="Acetyltransf_8"/>
    <property type="match status" value="1"/>
</dbReference>
<dbReference type="PROSITE" id="PS51186">
    <property type="entry name" value="GNAT"/>
    <property type="match status" value="1"/>
</dbReference>
<dbReference type="EMBL" id="BBVC01000062">
    <property type="protein sequence ID" value="GAO98483.1"/>
    <property type="molecule type" value="Genomic_DNA"/>
</dbReference>
<evidence type="ECO:0000313" key="3">
    <source>
        <dbReference type="EMBL" id="GAO98483.1"/>
    </source>
</evidence>
<evidence type="ECO:0000256" key="1">
    <source>
        <dbReference type="ARBA" id="ARBA00023251"/>
    </source>
</evidence>
<protein>
    <submittedName>
        <fullName evidence="3">Aminoglycoside N(6')-acetyltransferase type 1</fullName>
    </submittedName>
</protein>
<keyword evidence="4" id="KW-1185">Reference proteome</keyword>
<dbReference type="InterPro" id="IPR000182">
    <property type="entry name" value="GNAT_dom"/>
</dbReference>
<dbReference type="STRING" id="1629334.Cva_01145"/>
<dbReference type="InterPro" id="IPR016181">
    <property type="entry name" value="Acyl_CoA_acyltransferase"/>
</dbReference>
<proteinExistence type="predicted"/>